<organism evidence="2 3">
    <name type="scientific">Ustilaginoidea virens</name>
    <name type="common">Rice false smut fungus</name>
    <name type="synonym">Villosiclava virens</name>
    <dbReference type="NCBI Taxonomy" id="1159556"/>
    <lineage>
        <taxon>Eukaryota</taxon>
        <taxon>Fungi</taxon>
        <taxon>Dikarya</taxon>
        <taxon>Ascomycota</taxon>
        <taxon>Pezizomycotina</taxon>
        <taxon>Sordariomycetes</taxon>
        <taxon>Hypocreomycetidae</taxon>
        <taxon>Hypocreales</taxon>
        <taxon>Clavicipitaceae</taxon>
        <taxon>Ustilaginoidea</taxon>
    </lineage>
</organism>
<dbReference type="Proteomes" id="UP000027002">
    <property type="component" value="Chromosome 1"/>
</dbReference>
<sequence length="446" mass="50453">MFDESSGQVFKEWTVPRQSLLRGSDRDWSRQTPYPLLSPRGTKGPRSLVDMAVHLVANNIGDITERHLDGFPTRLLWRVWRLLEARQHICQPTDELRIYIQPLSSQPADFITHLVISGGCRFSTHELLCLSSLNNLGALELIQPREELQTEFMDVNDRLLRGWTETRDPFPLLRVLRIWVSRGITQESLQWVSKFPSLALYDVMAPKSDWDLFRDFALDNGWELADHHHDGLLLPSLIFSASMGELRKTILARDLRRVDSELISLSSGSCCSVKFVPNGQAPSLLDYLTDATKASVPTWSTEATFATLSEARPCHRVAFEAWAFWTYSYLGQLGADQDLRLRGVEPHFQACAGPFVLPSKRTASVYLGHNSRGGIDTMPSYAPHGLFSTSKIAFIRRGIFQTAAEPTTPRNVAGKVSHGGRNEQKEPRLRSRKKQKLNDMLQSLIQ</sequence>
<dbReference type="OrthoDB" id="5273928at2759"/>
<dbReference type="AlphaFoldDB" id="A0A8E5MF91"/>
<dbReference type="EMBL" id="CP072753">
    <property type="protein sequence ID" value="QUC17182.1"/>
    <property type="molecule type" value="Genomic_DNA"/>
</dbReference>
<keyword evidence="3" id="KW-1185">Reference proteome</keyword>
<feature type="compositionally biased region" description="Basic and acidic residues" evidence="1">
    <location>
        <begin position="420"/>
        <end position="429"/>
    </location>
</feature>
<feature type="region of interest" description="Disordered" evidence="1">
    <location>
        <begin position="406"/>
        <end position="438"/>
    </location>
</feature>
<evidence type="ECO:0008006" key="4">
    <source>
        <dbReference type="Google" id="ProtNLM"/>
    </source>
</evidence>
<protein>
    <recommendedName>
        <fullName evidence="4">Succinyl-3-ketoacid-coenzyme a transferase</fullName>
    </recommendedName>
</protein>
<gene>
    <name evidence="2" type="ORF">UV8b_01423</name>
</gene>
<proteinExistence type="predicted"/>
<evidence type="ECO:0000256" key="1">
    <source>
        <dbReference type="SAM" id="MobiDB-lite"/>
    </source>
</evidence>
<reference evidence="2" key="1">
    <citation type="submission" date="2020-03" db="EMBL/GenBank/DDBJ databases">
        <title>A mixture of massive structural variations and highly conserved coding sequences in Ustilaginoidea virens genome.</title>
        <authorList>
            <person name="Zhang K."/>
            <person name="Zhao Z."/>
            <person name="Zhang Z."/>
            <person name="Li Y."/>
            <person name="Hsiang T."/>
            <person name="Sun W."/>
        </authorList>
    </citation>
    <scope>NUCLEOTIDE SEQUENCE</scope>
    <source>
        <strain evidence="2">UV-8b</strain>
    </source>
</reference>
<evidence type="ECO:0000313" key="2">
    <source>
        <dbReference type="EMBL" id="QUC17182.1"/>
    </source>
</evidence>
<dbReference type="RefSeq" id="XP_042994855.1">
    <property type="nucleotide sequence ID" value="XM_043138921.1"/>
</dbReference>
<dbReference type="GeneID" id="66062201"/>
<evidence type="ECO:0000313" key="3">
    <source>
        <dbReference type="Proteomes" id="UP000027002"/>
    </source>
</evidence>
<name>A0A8E5MF91_USTVR</name>
<accession>A0A8E5MF91</accession>
<dbReference type="KEGG" id="uvi:66062201"/>